<evidence type="ECO:0000313" key="7">
    <source>
        <dbReference type="Proteomes" id="UP001141619"/>
    </source>
</evidence>
<dbReference type="EMBL" id="JANWOI010000003">
    <property type="protein sequence ID" value="MDA5194069.1"/>
    <property type="molecule type" value="Genomic_DNA"/>
</dbReference>
<evidence type="ECO:0000256" key="5">
    <source>
        <dbReference type="PIRSR" id="PIRSR601486-1"/>
    </source>
</evidence>
<evidence type="ECO:0000256" key="2">
    <source>
        <dbReference type="ARBA" id="ARBA00022617"/>
    </source>
</evidence>
<feature type="binding site" description="distal binding residue" evidence="5">
    <location>
        <position position="52"/>
    </location>
    <ligand>
        <name>heme</name>
        <dbReference type="ChEBI" id="CHEBI:30413"/>
    </ligand>
    <ligandPart>
        <name>Fe</name>
        <dbReference type="ChEBI" id="CHEBI:18248"/>
    </ligandPart>
</feature>
<dbReference type="Pfam" id="PF01152">
    <property type="entry name" value="Bac_globin"/>
    <property type="match status" value="1"/>
</dbReference>
<gene>
    <name evidence="6" type="ORF">NYP16_08915</name>
</gene>
<evidence type="ECO:0000256" key="1">
    <source>
        <dbReference type="ARBA" id="ARBA00022448"/>
    </source>
</evidence>
<dbReference type="GO" id="GO:0046872">
    <property type="term" value="F:metal ion binding"/>
    <property type="evidence" value="ECO:0007669"/>
    <property type="project" value="UniProtKB-KW"/>
</dbReference>
<reference evidence="6" key="1">
    <citation type="submission" date="2022-08" db="EMBL/GenBank/DDBJ databases">
        <authorList>
            <person name="Vandamme P."/>
            <person name="Hettiarachchi A."/>
            <person name="Peeters C."/>
            <person name="Cnockaert M."/>
            <person name="Carlier A."/>
        </authorList>
    </citation>
    <scope>NUCLEOTIDE SEQUENCE</scope>
    <source>
        <strain evidence="6">LMG 31809</strain>
    </source>
</reference>
<keyword evidence="4 5" id="KW-0408">Iron</keyword>
<dbReference type="GO" id="GO:0019825">
    <property type="term" value="F:oxygen binding"/>
    <property type="evidence" value="ECO:0007669"/>
    <property type="project" value="InterPro"/>
</dbReference>
<dbReference type="InterPro" id="IPR009050">
    <property type="entry name" value="Globin-like_sf"/>
</dbReference>
<evidence type="ECO:0000256" key="4">
    <source>
        <dbReference type="ARBA" id="ARBA00023004"/>
    </source>
</evidence>
<evidence type="ECO:0000256" key="3">
    <source>
        <dbReference type="ARBA" id="ARBA00022723"/>
    </source>
</evidence>
<organism evidence="6 7">
    <name type="scientific">Govanella unica</name>
    <dbReference type="NCBI Taxonomy" id="2975056"/>
    <lineage>
        <taxon>Bacteria</taxon>
        <taxon>Pseudomonadati</taxon>
        <taxon>Pseudomonadota</taxon>
        <taxon>Alphaproteobacteria</taxon>
        <taxon>Emcibacterales</taxon>
        <taxon>Govanellaceae</taxon>
        <taxon>Govanella</taxon>
    </lineage>
</organism>
<keyword evidence="3 5" id="KW-0479">Metal-binding</keyword>
<dbReference type="GO" id="GO:0020037">
    <property type="term" value="F:heme binding"/>
    <property type="evidence" value="ECO:0007669"/>
    <property type="project" value="InterPro"/>
</dbReference>
<dbReference type="CDD" id="cd08916">
    <property type="entry name" value="TrHb3_P"/>
    <property type="match status" value="1"/>
</dbReference>
<protein>
    <submittedName>
        <fullName evidence="6">Group III truncated hemoglobin</fullName>
    </submittedName>
</protein>
<dbReference type="Proteomes" id="UP001141619">
    <property type="component" value="Unassembled WGS sequence"/>
</dbReference>
<reference evidence="6" key="2">
    <citation type="journal article" date="2023" name="Syst. Appl. Microbiol.">
        <title>Govania unica gen. nov., sp. nov., a rare biosphere bacterium that represents a novel family in the class Alphaproteobacteria.</title>
        <authorList>
            <person name="Vandamme P."/>
            <person name="Peeters C."/>
            <person name="Hettiarachchi A."/>
            <person name="Cnockaert M."/>
            <person name="Carlier A."/>
        </authorList>
    </citation>
    <scope>NUCLEOTIDE SEQUENCE</scope>
    <source>
        <strain evidence="6">LMG 31809</strain>
    </source>
</reference>
<keyword evidence="7" id="KW-1185">Reference proteome</keyword>
<name>A0A9X3TYH1_9PROT</name>
<dbReference type="InterPro" id="IPR012292">
    <property type="entry name" value="Globin/Proto"/>
</dbReference>
<dbReference type="InterPro" id="IPR001486">
    <property type="entry name" value="Hemoglobin_trunc"/>
</dbReference>
<dbReference type="SUPFAM" id="SSF46458">
    <property type="entry name" value="Globin-like"/>
    <property type="match status" value="1"/>
</dbReference>
<keyword evidence="1" id="KW-0813">Transport</keyword>
<accession>A0A9X3TYH1</accession>
<keyword evidence="2 5" id="KW-0349">Heme</keyword>
<sequence>MHVMESAMVAPVEDIITEALIDRVVRTFYASVQTDPQLGPIFAARITNWDAHLNRMCAFWSSVLLMSGRYHGQPMQLHQGLPVDARHFDRWLELFAQTARSICPPVAAEQFVSRAERIAESLELGIAASRGGWLRKGERLAPASADSA</sequence>
<dbReference type="Gene3D" id="1.10.490.10">
    <property type="entry name" value="Globins"/>
    <property type="match status" value="1"/>
</dbReference>
<evidence type="ECO:0000313" key="6">
    <source>
        <dbReference type="EMBL" id="MDA5194069.1"/>
    </source>
</evidence>
<dbReference type="AlphaFoldDB" id="A0A9X3TYH1"/>
<proteinExistence type="predicted"/>
<comment type="caution">
    <text evidence="6">The sequence shown here is derived from an EMBL/GenBank/DDBJ whole genome shotgun (WGS) entry which is preliminary data.</text>
</comment>